<feature type="domain" description="Dynein heavy chain hydrolytic ATP-binding dynein motor region" evidence="16">
    <location>
        <begin position="1859"/>
        <end position="2127"/>
    </location>
</feature>
<protein>
    <submittedName>
        <fullName evidence="17">Dynein heavy chain, region 2</fullName>
    </submittedName>
</protein>
<feature type="domain" description="Dynein heavy chain tail" evidence="14">
    <location>
        <begin position="137"/>
        <end position="686"/>
    </location>
</feature>
<comment type="subcellular location">
    <subcellularLocation>
        <location evidence="1">Cytoplasm</location>
        <location evidence="1">Cytoskeleton</location>
        <location evidence="1">Cilium axoneme</location>
    </subcellularLocation>
</comment>
<keyword evidence="3" id="KW-0963">Cytoplasm</keyword>
<evidence type="ECO:0000259" key="14">
    <source>
        <dbReference type="Pfam" id="PF08385"/>
    </source>
</evidence>
<evidence type="ECO:0000256" key="2">
    <source>
        <dbReference type="ARBA" id="ARBA00008887"/>
    </source>
</evidence>
<dbReference type="InterPro" id="IPR026983">
    <property type="entry name" value="DHC"/>
</dbReference>
<dbReference type="FunFam" id="1.10.287.2620:FF:000002">
    <property type="entry name" value="Dynein heavy chain 2, axonemal"/>
    <property type="match status" value="1"/>
</dbReference>
<keyword evidence="6" id="KW-0547">Nucleotide-binding</keyword>
<dbReference type="Proteomes" id="UP000243686">
    <property type="component" value="Unassembled WGS sequence"/>
</dbReference>
<evidence type="ECO:0000313" key="17">
    <source>
        <dbReference type="EMBL" id="OON20369.1"/>
    </source>
</evidence>
<evidence type="ECO:0000256" key="5">
    <source>
        <dbReference type="ARBA" id="ARBA00022737"/>
    </source>
</evidence>
<proteinExistence type="inferred from homology"/>
<evidence type="ECO:0000256" key="8">
    <source>
        <dbReference type="ARBA" id="ARBA00023017"/>
    </source>
</evidence>
<keyword evidence="8" id="KW-0243">Dynein</keyword>
<keyword evidence="5" id="KW-0677">Repeat</keyword>
<keyword evidence="10" id="KW-0969">Cilium</keyword>
<feature type="non-terminal residue" evidence="17">
    <location>
        <position position="1"/>
    </location>
</feature>
<dbReference type="InterPro" id="IPR013602">
    <property type="entry name" value="Dynein_heavy_linker"/>
</dbReference>
<dbReference type="FunFam" id="1.20.140.100:FF:000003">
    <property type="entry name" value="Dynein, axonemal, heavy chain 5"/>
    <property type="match status" value="1"/>
</dbReference>
<feature type="domain" description="Dynein heavy chain linker" evidence="15">
    <location>
        <begin position="1321"/>
        <end position="1724"/>
    </location>
</feature>
<sequence length="2127" mass="245505">IGIWVQLGHRRKFGGEAEPEIEKAFGGHNDNKEVIFMTLDLTKGVLKCMEEHISSIILPQLQQIPDRPQADRSLLTGFNKDDLVDNTSNFLDLLCDASNILDTQSSLKPAGTKLMERLSQLTYSNGYHADPQLVMDAETCVLTWISQLEQVLAISDQIRKEPGNTGPRIELDYWRRRMATFNCLLIQIQQPACKSVIALLQAGRSHNVKRWSVLEAKVTNYANEAKDNLKFLYALEEYCEPLYRSDPVSMVECLPKLVNIIQLIYNISTYYNTAEKIASLFIKVTNQMITACRQYITNRARDTVWTQSPKDLLKKIHDSCYLNEAYQATFHQVKSAMEESDSSRKFDLSEMHVFGKFNLFCRRLRAIEEAFRQVELYSRLQASQIEGLDPLIAEYNAAVNELKKTPHDMLDPRLSQAAEALDAFRQRLTCIQMKLKNNFENNMEKIPSVLRALQVLQQYTNLKLPELDVESAYFRVLRQYSSELTLVANEYKRHKEDPPILWDMPPVSGRIAWARQLYRRIEEPMMIFKDHSKLMRTKEAREITKRYNRLAETLVKFEVLHFRNWLTQVPTIKTGLRNPLLTQDEVSYGLSIALDQDLLTLYREIDLLTKYGMTVPQAVSDINRQGVQIKHHYSRLKLLLREISQLDSMLDPQWVQLMRLQFATLQTLLKPGLTLLNWTSLGIDQYIDDVSQYVDQMKLLATRARNLCQNRIETVLEEMMKTNLCELPKVDYWSIDQFAERTKSLCAEAGRTLQLKSQIIQAAVYELIDMLSGDYQQRLTQMSEAEKQTKCEQPVSGDGGIQRDIRTASGRTASTITRTKEARCKKRIDEAARRLLDSYHHRFVDTLLRVMRNTLENLRKHLMAPAHRVYDIGLRALYLNPSMGKEGLDCQQLDPVISLKEPPVCVGAYRKTVISEKTENNDGEENHPRRRSTNAFDANEAVHRKSTLGVQADQSYDDSQTYFKKVSENKEMIKLRAMLTSVFSSAQKYVMILNPNFHRSGIFLDIDCSNLQAKWRFSTFQGVYEQLRPFERYSYLWRKTCETEIKAFEGTACSLLDYEMIFAKYDAEVRWKFALHHLNHLITLHFEDGTSRKVALMKKVEDEPEIVECSPLAIGTEHLKTGLIAELEQWKLQYGRSCNQLYGQQMFDLFALFEKYEKLFTRPVKDLDDIRIMMTAIKELRDVEVDIDRKLGPIEDSYTLLSKYRIPVDKGEFEKADTLRYSWEKLNHLMSTAHEELIEIQPKYRAELLESIAQLKEDCVAFFEDYDTVGPMVPNISPGEASDRLVIFQNRFDGLYRQYITCSAGEELFGLPATEYPRILQVRKELSLLQKLYSLYNSVLNKTAGYRDILWADVKIDLIAAELADLENRCLKLPSALRAYQAYEDLRKMLADFNQIMPLLELMTNPAMRPRHWARLKELTGHEFNVEAEGFALRNILMAPLLKYKEDVEDVCISAIKEREIENKLRALKLDWNTQEFQFVHFKNRGELLLRGDHTNELVSLMEDSLMLLASLLSNRYNAPFRKEIQTMVSGLSSTSEIIEQWLALQNLWIYLEAVFIGGDIARQLPREAKRFSAVDKSWQRIMQRAHETPNVLDCCTRDDLLSQLIPHCMEQLEICQKSLTGYLEKKRLLFPRFFFVSDPTLLEILGQASNPRTIQAHLLSVFDNIKTVRFHDKQPDTILTCYSQEGEVLELEQPVKAEGHVEVWLNVLLKQAQHSLHEVIHNAYMAVSSKDFNLLEFLDAYPAQVGLLGIQFIWTRDATIALKTARYEPGIMRQTDAAFSRMLTTLINETTKNLSTVERTKYETLITIHLHQKDIFSELIKDRIRSDTDFEWLKQTRFYFFEETDKCLISITDVDFEYQNEFLGCTERLAITPLTDRCYITLAQALGMSMGGSPAGPAGTGKTETVKDMGRCLGKYVIVSNCSDQMDFRGLGRIFKGLAQSGAWGCFDEFNRIELPVLSVAAQQIAIVLTCKKERKSQFVFTDGDTVEMNPEFGIFLTMNPGYAGRQELPENLKINFRTVAMMVPDRQIIIRVKLASSGFNDNIILAQKFYTLYKLCEEQLSKQVHYDFGLRNILSVLRTLGAVKRANLNDTEFITVMRVLRDMNLSKLVGADEPLFMSLLNDLFP</sequence>
<evidence type="ECO:0000256" key="12">
    <source>
        <dbReference type="ARBA" id="ARBA00023212"/>
    </source>
</evidence>
<evidence type="ECO:0000313" key="18">
    <source>
        <dbReference type="Proteomes" id="UP000243686"/>
    </source>
</evidence>
<evidence type="ECO:0000256" key="6">
    <source>
        <dbReference type="ARBA" id="ARBA00022741"/>
    </source>
</evidence>
<organism evidence="17 18">
    <name type="scientific">Opisthorchis viverrini</name>
    <name type="common">Southeast Asian liver fluke</name>
    <dbReference type="NCBI Taxonomy" id="6198"/>
    <lineage>
        <taxon>Eukaryota</taxon>
        <taxon>Metazoa</taxon>
        <taxon>Spiralia</taxon>
        <taxon>Lophotrochozoa</taxon>
        <taxon>Platyhelminthes</taxon>
        <taxon>Trematoda</taxon>
        <taxon>Digenea</taxon>
        <taxon>Opisthorchiida</taxon>
        <taxon>Opisthorchiata</taxon>
        <taxon>Opisthorchiidae</taxon>
        <taxon>Opisthorchis</taxon>
    </lineage>
</organism>
<dbReference type="InterPro" id="IPR042222">
    <property type="entry name" value="Dynein_2_N"/>
</dbReference>
<evidence type="ECO:0000259" key="16">
    <source>
        <dbReference type="Pfam" id="PF12774"/>
    </source>
</evidence>
<dbReference type="InterPro" id="IPR043157">
    <property type="entry name" value="Dynein_AAA1S"/>
</dbReference>
<keyword evidence="13" id="KW-0966">Cell projection</keyword>
<keyword evidence="18" id="KW-1185">Reference proteome</keyword>
<evidence type="ECO:0000259" key="15">
    <source>
        <dbReference type="Pfam" id="PF08393"/>
    </source>
</evidence>
<keyword evidence="4" id="KW-0493">Microtubule</keyword>
<evidence type="ECO:0000256" key="11">
    <source>
        <dbReference type="ARBA" id="ARBA00023175"/>
    </source>
</evidence>
<dbReference type="GO" id="GO:0007018">
    <property type="term" value="P:microtubule-based movement"/>
    <property type="evidence" value="ECO:0007669"/>
    <property type="project" value="InterPro"/>
</dbReference>
<dbReference type="Gene3D" id="1.10.8.710">
    <property type="match status" value="1"/>
</dbReference>
<dbReference type="SUPFAM" id="SSF52540">
    <property type="entry name" value="P-loop containing nucleoside triphosphate hydrolases"/>
    <property type="match status" value="1"/>
</dbReference>
<dbReference type="Gene3D" id="1.10.287.2620">
    <property type="match status" value="1"/>
</dbReference>
<dbReference type="Gene3D" id="3.20.180.20">
    <property type="entry name" value="Dynein heavy chain, N-terminal domain 2"/>
    <property type="match status" value="1"/>
</dbReference>
<dbReference type="InterPro" id="IPR013594">
    <property type="entry name" value="Dynein_heavy_tail"/>
</dbReference>
<reference evidence="17 18" key="1">
    <citation type="submission" date="2015-03" db="EMBL/GenBank/DDBJ databases">
        <title>Draft genome of the nematode, Opisthorchis viverrini.</title>
        <authorList>
            <person name="Mitreva M."/>
        </authorList>
    </citation>
    <scope>NUCLEOTIDE SEQUENCE [LARGE SCALE GENOMIC DNA]</scope>
    <source>
        <strain evidence="17">Khon Kaen</strain>
    </source>
</reference>
<evidence type="ECO:0000256" key="13">
    <source>
        <dbReference type="ARBA" id="ARBA00023273"/>
    </source>
</evidence>
<comment type="similarity">
    <text evidence="2">Belongs to the dynein heavy chain family.</text>
</comment>
<keyword evidence="9" id="KW-0175">Coiled coil</keyword>
<dbReference type="GO" id="GO:0045505">
    <property type="term" value="F:dynein intermediate chain binding"/>
    <property type="evidence" value="ECO:0007669"/>
    <property type="project" value="InterPro"/>
</dbReference>
<dbReference type="PANTHER" id="PTHR46532:SF4">
    <property type="entry name" value="AAA+ ATPASE DOMAIN-CONTAINING PROTEIN"/>
    <property type="match status" value="1"/>
</dbReference>
<dbReference type="PANTHER" id="PTHR46532">
    <property type="entry name" value="MALE FERTILITY FACTOR KL5"/>
    <property type="match status" value="1"/>
</dbReference>
<dbReference type="Pfam" id="PF12774">
    <property type="entry name" value="AAA_6"/>
    <property type="match status" value="1"/>
</dbReference>
<evidence type="ECO:0000256" key="10">
    <source>
        <dbReference type="ARBA" id="ARBA00023069"/>
    </source>
</evidence>
<accession>A0A1S8X0W8</accession>
<dbReference type="Gene3D" id="3.40.50.300">
    <property type="entry name" value="P-loop containing nucleotide triphosphate hydrolases"/>
    <property type="match status" value="1"/>
</dbReference>
<evidence type="ECO:0000256" key="9">
    <source>
        <dbReference type="ARBA" id="ARBA00023054"/>
    </source>
</evidence>
<dbReference type="Pfam" id="PF08393">
    <property type="entry name" value="DHC_N2"/>
    <property type="match status" value="1"/>
</dbReference>
<dbReference type="GO" id="GO:0005524">
    <property type="term" value="F:ATP binding"/>
    <property type="evidence" value="ECO:0007669"/>
    <property type="project" value="UniProtKB-KW"/>
</dbReference>
<keyword evidence="11" id="KW-0505">Motor protein</keyword>
<dbReference type="Gene3D" id="1.20.58.1120">
    <property type="match status" value="1"/>
</dbReference>
<dbReference type="InterPro" id="IPR035699">
    <property type="entry name" value="AAA_6"/>
</dbReference>
<evidence type="ECO:0000256" key="7">
    <source>
        <dbReference type="ARBA" id="ARBA00022840"/>
    </source>
</evidence>
<dbReference type="EMBL" id="KV892684">
    <property type="protein sequence ID" value="OON20369.1"/>
    <property type="molecule type" value="Genomic_DNA"/>
</dbReference>
<keyword evidence="12" id="KW-0206">Cytoskeleton</keyword>
<dbReference type="GO" id="GO:0005874">
    <property type="term" value="C:microtubule"/>
    <property type="evidence" value="ECO:0007669"/>
    <property type="project" value="UniProtKB-KW"/>
</dbReference>
<keyword evidence="7" id="KW-0067">ATP-binding</keyword>
<dbReference type="InterPro" id="IPR027417">
    <property type="entry name" value="P-loop_NTPase"/>
</dbReference>
<evidence type="ECO:0000256" key="4">
    <source>
        <dbReference type="ARBA" id="ARBA00022701"/>
    </source>
</evidence>
<dbReference type="Gene3D" id="1.20.140.100">
    <property type="entry name" value="Dynein heavy chain, N-terminal domain 2"/>
    <property type="match status" value="1"/>
</dbReference>
<dbReference type="InterPro" id="IPR042228">
    <property type="entry name" value="Dynein_linker_3"/>
</dbReference>
<gene>
    <name evidence="17" type="ORF">X801_03752</name>
</gene>
<dbReference type="FunFam" id="1.10.8.710:FF:000003">
    <property type="entry name" value="Dynein axonemal heavy chain 5"/>
    <property type="match status" value="1"/>
</dbReference>
<dbReference type="FunFam" id="1.20.58.1120:FF:000004">
    <property type="entry name" value="Dynein axonemal heavy chain 5"/>
    <property type="match status" value="1"/>
</dbReference>
<feature type="non-terminal residue" evidence="17">
    <location>
        <position position="2127"/>
    </location>
</feature>
<name>A0A1S8X0W8_OPIVI</name>
<dbReference type="FunFam" id="3.20.180.20:FF:000001">
    <property type="entry name" value="Dynein axonemal heavy chain 5"/>
    <property type="match status" value="1"/>
</dbReference>
<dbReference type="FunFam" id="3.40.50.300:FF:000044">
    <property type="entry name" value="Dynein heavy chain 5, axonemal"/>
    <property type="match status" value="1"/>
</dbReference>
<dbReference type="GO" id="GO:0051959">
    <property type="term" value="F:dynein light intermediate chain binding"/>
    <property type="evidence" value="ECO:0007669"/>
    <property type="project" value="InterPro"/>
</dbReference>
<evidence type="ECO:0000256" key="1">
    <source>
        <dbReference type="ARBA" id="ARBA00004430"/>
    </source>
</evidence>
<dbReference type="Pfam" id="PF08385">
    <property type="entry name" value="DHC_N1"/>
    <property type="match status" value="1"/>
</dbReference>
<evidence type="ECO:0000256" key="3">
    <source>
        <dbReference type="ARBA" id="ARBA00022490"/>
    </source>
</evidence>
<dbReference type="GO" id="GO:0005858">
    <property type="term" value="C:axonemal dynein complex"/>
    <property type="evidence" value="ECO:0007669"/>
    <property type="project" value="TreeGrafter"/>
</dbReference>